<dbReference type="SUPFAM" id="SSF81665">
    <property type="entry name" value="Calcium ATPase, transmembrane domain M"/>
    <property type="match status" value="1"/>
</dbReference>
<dbReference type="Pfam" id="PF00122">
    <property type="entry name" value="E1-E2_ATPase"/>
    <property type="match status" value="1"/>
</dbReference>
<keyword evidence="13" id="KW-1185">Reference proteome</keyword>
<dbReference type="Gene3D" id="3.40.1110.10">
    <property type="entry name" value="Calcium-transporting ATPase, cytoplasmic domain N"/>
    <property type="match status" value="1"/>
</dbReference>
<evidence type="ECO:0000256" key="6">
    <source>
        <dbReference type="ARBA" id="ARBA00022989"/>
    </source>
</evidence>
<dbReference type="GO" id="GO:0005524">
    <property type="term" value="F:ATP binding"/>
    <property type="evidence" value="ECO:0007669"/>
    <property type="project" value="UniProtKB-UniRule"/>
</dbReference>
<evidence type="ECO:0000256" key="5">
    <source>
        <dbReference type="ARBA" id="ARBA00022967"/>
    </source>
</evidence>
<name>A0A2S4M737_9HYPH</name>
<keyword evidence="3 10" id="KW-0812">Transmembrane</keyword>
<feature type="transmembrane region" description="Helical" evidence="10">
    <location>
        <begin position="85"/>
        <end position="103"/>
    </location>
</feature>
<keyword evidence="10" id="KW-0547">Nucleotide-binding</keyword>
<dbReference type="PRINTS" id="PR00941">
    <property type="entry name" value="CDATPASE"/>
</dbReference>
<dbReference type="InterPro" id="IPR059000">
    <property type="entry name" value="ATPase_P-type_domA"/>
</dbReference>
<keyword evidence="5" id="KW-1278">Translocase</keyword>
<feature type="transmembrane region" description="Helical" evidence="10">
    <location>
        <begin position="309"/>
        <end position="330"/>
    </location>
</feature>
<evidence type="ECO:0000256" key="1">
    <source>
        <dbReference type="ARBA" id="ARBA00004370"/>
    </source>
</evidence>
<comment type="similarity">
    <text evidence="2 10">Belongs to the cation transport ATPase (P-type) (TC 3.A.3) family. Type IB subfamily.</text>
</comment>
<dbReference type="InterPro" id="IPR001757">
    <property type="entry name" value="P_typ_ATPase"/>
</dbReference>
<dbReference type="EMBL" id="PQFZ01000009">
    <property type="protein sequence ID" value="POR50347.1"/>
    <property type="molecule type" value="Genomic_DNA"/>
</dbReference>
<dbReference type="InterPro" id="IPR023298">
    <property type="entry name" value="ATPase_P-typ_TM_dom_sf"/>
</dbReference>
<dbReference type="InterPro" id="IPR008250">
    <property type="entry name" value="ATPase_P-typ_transduc_dom_A_sf"/>
</dbReference>
<dbReference type="Gene3D" id="3.40.50.1000">
    <property type="entry name" value="HAD superfamily/HAD-like"/>
    <property type="match status" value="1"/>
</dbReference>
<comment type="catalytic activity">
    <reaction evidence="9">
        <text>Zn(2+)(in) + ATP + H2O = Zn(2+)(out) + ADP + phosphate + H(+)</text>
        <dbReference type="Rhea" id="RHEA:20621"/>
        <dbReference type="ChEBI" id="CHEBI:15377"/>
        <dbReference type="ChEBI" id="CHEBI:15378"/>
        <dbReference type="ChEBI" id="CHEBI:29105"/>
        <dbReference type="ChEBI" id="CHEBI:30616"/>
        <dbReference type="ChEBI" id="CHEBI:43474"/>
        <dbReference type="ChEBI" id="CHEBI:456216"/>
        <dbReference type="EC" id="7.2.2.12"/>
    </reaction>
</comment>
<feature type="transmembrane region" description="Helical" evidence="10">
    <location>
        <begin position="284"/>
        <end position="303"/>
    </location>
</feature>
<proteinExistence type="inferred from homology"/>
<evidence type="ECO:0000256" key="3">
    <source>
        <dbReference type="ARBA" id="ARBA00022692"/>
    </source>
</evidence>
<keyword evidence="6 10" id="KW-1133">Transmembrane helix</keyword>
<keyword evidence="4 10" id="KW-0479">Metal-binding</keyword>
<keyword evidence="10" id="KW-1003">Cell membrane</keyword>
<keyword evidence="7 10" id="KW-0472">Membrane</keyword>
<dbReference type="InterPro" id="IPR023214">
    <property type="entry name" value="HAD_sf"/>
</dbReference>
<dbReference type="AlphaFoldDB" id="A0A2S4M737"/>
<dbReference type="GO" id="GO:0016463">
    <property type="term" value="F:P-type zinc transporter activity"/>
    <property type="evidence" value="ECO:0007669"/>
    <property type="project" value="UniProtKB-EC"/>
</dbReference>
<feature type="transmembrane region" description="Helical" evidence="10">
    <location>
        <begin position="123"/>
        <end position="147"/>
    </location>
</feature>
<dbReference type="NCBIfam" id="TIGR01511">
    <property type="entry name" value="ATPase-IB1_Cu"/>
    <property type="match status" value="1"/>
</dbReference>
<dbReference type="GO" id="GO:0005886">
    <property type="term" value="C:plasma membrane"/>
    <property type="evidence" value="ECO:0007669"/>
    <property type="project" value="UniProtKB-SubCell"/>
</dbReference>
<sequence length="683" mass="71350">MTTVAASVPLCPASARPCTCFRPFESTCSASAAEQAKHSPGWIGDRIPRALSLFGHDVETVEVLRVAVVAVSAALVWFGLSGSVAGVDVVGSAGLLFGAWPILREAFENIKERRMTMELSMSIAILAAATISEFFTALVVTFFVLVAEELEHLTVDRGRAAIADLIDVMPHEATVRRNGIISLVPIDMIVVGDRVLVAPGENIPVDGVVKSGLSYVDQARITGESMPVKRSAGDAVFAGSINQSGALDIQVDRIGRDTSFGRIIDAIENAEQSRAPVQRLADQLAGYLVYFSFAAAIVTYLLTGNIRDTISVIIVAGACGVAAGTPLAVLGGIGRAARNGAIIKGGMHLEMLGRIDTIVLDKTGTLTFGEPRVSAIHPAAGRTEADLLRLAASAELRSEHPLAKAIVAEARLRDIAVPEPDSFDYTLGRGVTARLGDDRILIGSVKLLQAEGIDVPAGRAGDALSSEICVAVNGLYAGAFAVADEVRPEAADAIRALHAMKIRTILLTGDNAKVAERVGASLGIGTVEAGMLPEQKLERVRALAASGAKVAMLGDGINDAPALTAASVGIAMGSGTDVAKESADIVLLANNLERLVETVRIAQRTRGVIWQNFSGTIAVDALGIALAAFGFLNPLLAAFIHVSSELIFISNSARLLPAADKMRLSPRMPRADAGASTATRMPT</sequence>
<dbReference type="InterPro" id="IPR018303">
    <property type="entry name" value="ATPase_P-typ_P_site"/>
</dbReference>
<dbReference type="FunFam" id="2.70.150.10:FF:000002">
    <property type="entry name" value="Copper-transporting ATPase 1, putative"/>
    <property type="match status" value="1"/>
</dbReference>
<evidence type="ECO:0000256" key="8">
    <source>
        <dbReference type="ARBA" id="ARBA00039097"/>
    </source>
</evidence>
<dbReference type="SFLD" id="SFLDF00027">
    <property type="entry name" value="p-type_atpase"/>
    <property type="match status" value="1"/>
</dbReference>
<dbReference type="InterPro" id="IPR027256">
    <property type="entry name" value="P-typ_ATPase_IB"/>
</dbReference>
<dbReference type="RefSeq" id="WP_103719133.1">
    <property type="nucleotide sequence ID" value="NZ_PQFZ01000009.1"/>
</dbReference>
<dbReference type="SUPFAM" id="SSF81653">
    <property type="entry name" value="Calcium ATPase, transduction domain A"/>
    <property type="match status" value="1"/>
</dbReference>
<dbReference type="InterPro" id="IPR023299">
    <property type="entry name" value="ATPase_P-typ_cyto_dom_N"/>
</dbReference>
<reference evidence="12 13" key="1">
    <citation type="submission" date="2018-01" db="EMBL/GenBank/DDBJ databases">
        <title>Genomic Encyclopedia of Type Strains, Phase III (KMG-III): the genomes of soil and plant-associated and newly described type strains.</title>
        <authorList>
            <person name="Whitman W."/>
        </authorList>
    </citation>
    <scope>NUCLEOTIDE SEQUENCE [LARGE SCALE GENOMIC DNA]</scope>
    <source>
        <strain evidence="12 13">1131</strain>
    </source>
</reference>
<feature type="transmembrane region" description="Helical" evidence="10">
    <location>
        <begin position="613"/>
        <end position="632"/>
    </location>
</feature>
<dbReference type="SFLD" id="SFLDG00002">
    <property type="entry name" value="C1.7:_P-type_atpase_like"/>
    <property type="match status" value="1"/>
</dbReference>
<evidence type="ECO:0000256" key="9">
    <source>
        <dbReference type="ARBA" id="ARBA00047308"/>
    </source>
</evidence>
<dbReference type="InterPro" id="IPR044492">
    <property type="entry name" value="P_typ_ATPase_HD_dom"/>
</dbReference>
<evidence type="ECO:0000256" key="10">
    <source>
        <dbReference type="RuleBase" id="RU362081"/>
    </source>
</evidence>
<gene>
    <name evidence="12" type="ORF">CYD53_10955</name>
</gene>
<dbReference type="CDD" id="cd02079">
    <property type="entry name" value="P-type_ATPase_HM"/>
    <property type="match status" value="1"/>
</dbReference>
<keyword evidence="10" id="KW-0067">ATP-binding</keyword>
<organism evidence="12 13">
    <name type="scientific">Bosea psychrotolerans</name>
    <dbReference type="NCBI Taxonomy" id="1871628"/>
    <lineage>
        <taxon>Bacteria</taxon>
        <taxon>Pseudomonadati</taxon>
        <taxon>Pseudomonadota</taxon>
        <taxon>Alphaproteobacteria</taxon>
        <taxon>Hyphomicrobiales</taxon>
        <taxon>Boseaceae</taxon>
        <taxon>Bosea</taxon>
    </lineage>
</organism>
<dbReference type="EC" id="7.2.2.12" evidence="8"/>
<evidence type="ECO:0000313" key="12">
    <source>
        <dbReference type="EMBL" id="POR50347.1"/>
    </source>
</evidence>
<feature type="domain" description="P-type ATPase A" evidence="11">
    <location>
        <begin position="169"/>
        <end position="268"/>
    </location>
</feature>
<dbReference type="PANTHER" id="PTHR48085:SF5">
    <property type="entry name" value="CADMIUM_ZINC-TRANSPORTING ATPASE HMA4-RELATED"/>
    <property type="match status" value="1"/>
</dbReference>
<dbReference type="InterPro" id="IPR051014">
    <property type="entry name" value="Cation_Transport_ATPase_IB"/>
</dbReference>
<dbReference type="GO" id="GO:0016887">
    <property type="term" value="F:ATP hydrolysis activity"/>
    <property type="evidence" value="ECO:0007669"/>
    <property type="project" value="InterPro"/>
</dbReference>
<dbReference type="NCBIfam" id="TIGR01494">
    <property type="entry name" value="ATPase_P-type"/>
    <property type="match status" value="1"/>
</dbReference>
<dbReference type="SFLD" id="SFLDS00003">
    <property type="entry name" value="Haloacid_Dehalogenase"/>
    <property type="match status" value="1"/>
</dbReference>
<comment type="subcellular location">
    <subcellularLocation>
        <location evidence="10">Cell membrane</location>
    </subcellularLocation>
    <subcellularLocation>
        <location evidence="1">Membrane</location>
    </subcellularLocation>
</comment>
<dbReference type="GO" id="GO:0046872">
    <property type="term" value="F:metal ion binding"/>
    <property type="evidence" value="ECO:0007669"/>
    <property type="project" value="UniProtKB-KW"/>
</dbReference>
<dbReference type="Proteomes" id="UP000236919">
    <property type="component" value="Unassembled WGS sequence"/>
</dbReference>
<evidence type="ECO:0000259" key="11">
    <source>
        <dbReference type="Pfam" id="PF00122"/>
    </source>
</evidence>
<dbReference type="InterPro" id="IPR036412">
    <property type="entry name" value="HAD-like_sf"/>
</dbReference>
<dbReference type="SUPFAM" id="SSF56784">
    <property type="entry name" value="HAD-like"/>
    <property type="match status" value="1"/>
</dbReference>
<dbReference type="PRINTS" id="PR00119">
    <property type="entry name" value="CATATPASE"/>
</dbReference>
<comment type="caution">
    <text evidence="12">The sequence shown here is derived from an EMBL/GenBank/DDBJ whole genome shotgun (WGS) entry which is preliminary data.</text>
</comment>
<dbReference type="NCBIfam" id="TIGR01512">
    <property type="entry name" value="ATPase-IB2_Cd"/>
    <property type="match status" value="1"/>
</dbReference>
<dbReference type="Gene3D" id="2.70.150.10">
    <property type="entry name" value="Calcium-transporting ATPase, cytoplasmic transduction domain A"/>
    <property type="match status" value="1"/>
</dbReference>
<dbReference type="PROSITE" id="PS00154">
    <property type="entry name" value="ATPASE_E1_E2"/>
    <property type="match status" value="1"/>
</dbReference>
<dbReference type="NCBIfam" id="TIGR01525">
    <property type="entry name" value="ATPase-IB_hvy"/>
    <property type="match status" value="1"/>
</dbReference>
<dbReference type="PANTHER" id="PTHR48085">
    <property type="entry name" value="CADMIUM/ZINC-TRANSPORTING ATPASE HMA2-RELATED"/>
    <property type="match status" value="1"/>
</dbReference>
<evidence type="ECO:0000256" key="4">
    <source>
        <dbReference type="ARBA" id="ARBA00022723"/>
    </source>
</evidence>
<evidence type="ECO:0000256" key="2">
    <source>
        <dbReference type="ARBA" id="ARBA00006024"/>
    </source>
</evidence>
<evidence type="ECO:0000313" key="13">
    <source>
        <dbReference type="Proteomes" id="UP000236919"/>
    </source>
</evidence>
<protein>
    <recommendedName>
        <fullName evidence="8">P-type Zn(2+) transporter</fullName>
        <ecNumber evidence="8">7.2.2.12</ecNumber>
    </recommendedName>
</protein>
<dbReference type="Pfam" id="PF00702">
    <property type="entry name" value="Hydrolase"/>
    <property type="match status" value="1"/>
</dbReference>
<accession>A0A2S4M737</accession>
<evidence type="ECO:0000256" key="7">
    <source>
        <dbReference type="ARBA" id="ARBA00023136"/>
    </source>
</evidence>
<dbReference type="OrthoDB" id="391538at2"/>